<accession>A0A7D5LAW9</accession>
<keyword evidence="3" id="KW-1185">Reference proteome</keyword>
<proteinExistence type="predicted"/>
<dbReference type="Pfam" id="PF05048">
    <property type="entry name" value="NosD"/>
    <property type="match status" value="1"/>
</dbReference>
<gene>
    <name evidence="2" type="ORF">HUG12_10485</name>
</gene>
<evidence type="ECO:0000313" key="2">
    <source>
        <dbReference type="EMBL" id="QLG62134.1"/>
    </source>
</evidence>
<dbReference type="InterPro" id="IPR007742">
    <property type="entry name" value="NosD_dom"/>
</dbReference>
<dbReference type="KEGG" id="halu:HUG12_10485"/>
<dbReference type="GeneID" id="56037890"/>
<name>A0A7D5LAW9_9EURY</name>
<protein>
    <submittedName>
        <fullName evidence="2">Right-handed parallel beta-helix repeat-containing protein</fullName>
    </submittedName>
</protein>
<dbReference type="InterPro" id="IPR011050">
    <property type="entry name" value="Pectin_lyase_fold/virulence"/>
</dbReference>
<dbReference type="NCBIfam" id="TIGR03804">
    <property type="entry name" value="para_beta_helix"/>
    <property type="match status" value="1"/>
</dbReference>
<dbReference type="InterPro" id="IPR012334">
    <property type="entry name" value="Pectin_lyas_fold"/>
</dbReference>
<dbReference type="InterPro" id="IPR022441">
    <property type="entry name" value="Para_beta_helix_rpt-2"/>
</dbReference>
<dbReference type="Gene3D" id="2.160.20.10">
    <property type="entry name" value="Single-stranded right-handed beta-helix, Pectin lyase-like"/>
    <property type="match status" value="1"/>
</dbReference>
<dbReference type="AlphaFoldDB" id="A0A7D5LAW9"/>
<organism evidence="2 3">
    <name type="scientific">Halorarum salinum</name>
    <dbReference type="NCBI Taxonomy" id="2743089"/>
    <lineage>
        <taxon>Archaea</taxon>
        <taxon>Methanobacteriati</taxon>
        <taxon>Methanobacteriota</taxon>
        <taxon>Stenosarchaea group</taxon>
        <taxon>Halobacteria</taxon>
        <taxon>Halobacteriales</taxon>
        <taxon>Haloferacaceae</taxon>
        <taxon>Halorarum</taxon>
    </lineage>
</organism>
<evidence type="ECO:0000259" key="1">
    <source>
        <dbReference type="Pfam" id="PF05048"/>
    </source>
</evidence>
<dbReference type="InterPro" id="IPR006626">
    <property type="entry name" value="PbH1"/>
</dbReference>
<dbReference type="EMBL" id="CP058579">
    <property type="protein sequence ID" value="QLG62134.1"/>
    <property type="molecule type" value="Genomic_DNA"/>
</dbReference>
<evidence type="ECO:0000313" key="3">
    <source>
        <dbReference type="Proteomes" id="UP000509626"/>
    </source>
</evidence>
<dbReference type="SMART" id="SM00710">
    <property type="entry name" value="PbH1"/>
    <property type="match status" value="5"/>
</dbReference>
<dbReference type="Proteomes" id="UP000509626">
    <property type="component" value="Chromosome"/>
</dbReference>
<dbReference type="SUPFAM" id="SSF51126">
    <property type="entry name" value="Pectin lyase-like"/>
    <property type="match status" value="1"/>
</dbReference>
<sequence length="204" mass="20836">MNCIDVVLASNVTGEDNTLANPGEAPDESINLDDAGDVTVRNNAITGANAGIAIENRAEGNSIVDNRVTDSEVGVGIEDGSVNNAVEGNVLANNGNGVEVSLVDSYGDGTNYVRGNDVVNDTNGLLVEATDQPLVVESNDVRDNENGVHVRRSGVCSPGAEGAELVSVHDDVLAENAAYGVLNGNQNALNAPGNYWGASDGTAS</sequence>
<dbReference type="RefSeq" id="WP_179268719.1">
    <property type="nucleotide sequence ID" value="NZ_CP058579.1"/>
</dbReference>
<dbReference type="OrthoDB" id="290472at2157"/>
<feature type="domain" description="Periplasmic copper-binding protein NosD beta helix" evidence="1">
    <location>
        <begin position="11"/>
        <end position="100"/>
    </location>
</feature>
<reference evidence="2 3" key="1">
    <citation type="submission" date="2020-06" db="EMBL/GenBank/DDBJ databases">
        <title>NJ-3-1, isolated from saline soil.</title>
        <authorList>
            <person name="Cui H.L."/>
            <person name="Shi X."/>
        </authorList>
    </citation>
    <scope>NUCLEOTIDE SEQUENCE [LARGE SCALE GENOMIC DNA]</scope>
    <source>
        <strain evidence="2 3">NJ-3-1</strain>
    </source>
</reference>